<dbReference type="EMBL" id="LCYI01000062">
    <property type="protein sequence ID" value="KLA22344.1"/>
    <property type="molecule type" value="Genomic_DNA"/>
</dbReference>
<accession>A0A0G8EDG2</accession>
<evidence type="ECO:0000256" key="1">
    <source>
        <dbReference type="SAM" id="SignalP"/>
    </source>
</evidence>
<protein>
    <recommendedName>
        <fullName evidence="4">DeoR family transcriptional regulator</fullName>
    </recommendedName>
</protein>
<keyword evidence="1" id="KW-0732">Signal</keyword>
<comment type="caution">
    <text evidence="2">The sequence shown here is derived from an EMBL/GenBank/DDBJ whole genome shotgun (WGS) entry which is preliminary data.</text>
</comment>
<evidence type="ECO:0008006" key="4">
    <source>
        <dbReference type="Google" id="ProtNLM"/>
    </source>
</evidence>
<sequence>MFKKLVVGALATGIVLTGGSSTFAADQSIQSEQKMSSGIIYLDKSKSNQLIPTLAENSRLIATVTSEARPQGGQKNRSSGNFSVESLPSGTYALRWTAPPGIYFNVMRDVSGGKDPVVFSNVSDGTTTSYPTSRSYYIANPSGAFSDFNVSVYALYK</sequence>
<dbReference type="AlphaFoldDB" id="A0A0G8EDG2"/>
<feature type="signal peptide" evidence="1">
    <location>
        <begin position="1"/>
        <end position="24"/>
    </location>
</feature>
<name>A0A0G8EDG2_BACCE</name>
<evidence type="ECO:0000313" key="2">
    <source>
        <dbReference type="EMBL" id="KLA22344.1"/>
    </source>
</evidence>
<feature type="chain" id="PRO_5005197537" description="DeoR family transcriptional regulator" evidence="1">
    <location>
        <begin position="25"/>
        <end position="157"/>
    </location>
</feature>
<evidence type="ECO:0000313" key="3">
    <source>
        <dbReference type="Proteomes" id="UP000035214"/>
    </source>
</evidence>
<dbReference type="PATRIC" id="fig|1396.428.peg.2652"/>
<proteinExistence type="predicted"/>
<dbReference type="Proteomes" id="UP000035214">
    <property type="component" value="Unassembled WGS sequence"/>
</dbReference>
<reference evidence="2 3" key="1">
    <citation type="submission" date="2015-04" db="EMBL/GenBank/DDBJ databases">
        <title>Draft Genome Sequences of Eight Spore-Forming Food Isolates of Bacillus cereus Genome sequencing.</title>
        <authorList>
            <person name="Krawcyk A.O."/>
            <person name="de Jong A."/>
            <person name="Eijlander R.T."/>
            <person name="Berendsen E.M."/>
            <person name="Holsappel S."/>
            <person name="Wells-Bennik M."/>
            <person name="Kuipers O.P."/>
        </authorList>
    </citation>
    <scope>NUCLEOTIDE SEQUENCE [LARGE SCALE GENOMIC DNA]</scope>
    <source>
        <strain evidence="2 3">B4077</strain>
    </source>
</reference>
<gene>
    <name evidence="2" type="ORF">B4077_3290</name>
</gene>
<organism evidence="2 3">
    <name type="scientific">Bacillus cereus</name>
    <dbReference type="NCBI Taxonomy" id="1396"/>
    <lineage>
        <taxon>Bacteria</taxon>
        <taxon>Bacillati</taxon>
        <taxon>Bacillota</taxon>
        <taxon>Bacilli</taxon>
        <taxon>Bacillales</taxon>
        <taxon>Bacillaceae</taxon>
        <taxon>Bacillus</taxon>
        <taxon>Bacillus cereus group</taxon>
    </lineage>
</organism>